<dbReference type="EMBL" id="LT629792">
    <property type="protein sequence ID" value="SDT99969.1"/>
    <property type="molecule type" value="Genomic_DNA"/>
</dbReference>
<accession>A0ABY0V977</accession>
<dbReference type="Proteomes" id="UP000198976">
    <property type="component" value="Chromosome I"/>
</dbReference>
<organism evidence="2 3">
    <name type="scientific">Schaalia radingae</name>
    <dbReference type="NCBI Taxonomy" id="131110"/>
    <lineage>
        <taxon>Bacteria</taxon>
        <taxon>Bacillati</taxon>
        <taxon>Actinomycetota</taxon>
        <taxon>Actinomycetes</taxon>
        <taxon>Actinomycetales</taxon>
        <taxon>Actinomycetaceae</taxon>
        <taxon>Schaalia</taxon>
    </lineage>
</organism>
<gene>
    <name evidence="2" type="ORF">SAMN04489714_1528</name>
</gene>
<name>A0ABY0V977_9ACTO</name>
<evidence type="ECO:0000313" key="3">
    <source>
        <dbReference type="Proteomes" id="UP000198976"/>
    </source>
</evidence>
<keyword evidence="3" id="KW-1185">Reference proteome</keyword>
<proteinExistence type="predicted"/>
<feature type="compositionally biased region" description="Polar residues" evidence="1">
    <location>
        <begin position="54"/>
        <end position="75"/>
    </location>
</feature>
<sequence length="170" mass="18937">MWKDAVCARAPPHETLQPTRKHKLEPSPQSTTPVYPRQSHEAPGMFPQVRTRHTPTAQRTRTDPTGQAFPQVTSPPTQPHAPPTASQRTYRHAKSNLGDEKKKGMRMRYPAVQVLFGPRLSRAGIVAPASFPRQSCSACVYPVPAFSGLQRAGLTRPLYFSRACLTRGRR</sequence>
<evidence type="ECO:0000256" key="1">
    <source>
        <dbReference type="SAM" id="MobiDB-lite"/>
    </source>
</evidence>
<feature type="region of interest" description="Disordered" evidence="1">
    <location>
        <begin position="1"/>
        <end position="103"/>
    </location>
</feature>
<protein>
    <submittedName>
        <fullName evidence="2">Uncharacterized protein</fullName>
    </submittedName>
</protein>
<reference evidence="2 3" key="1">
    <citation type="submission" date="2016-10" db="EMBL/GenBank/DDBJ databases">
        <authorList>
            <person name="Varghese N."/>
            <person name="Submissions S."/>
        </authorList>
    </citation>
    <scope>NUCLEOTIDE SEQUENCE [LARGE SCALE GENOMIC DNA]</scope>
    <source>
        <strain evidence="2 3">DSM 9169</strain>
    </source>
</reference>
<evidence type="ECO:0000313" key="2">
    <source>
        <dbReference type="EMBL" id="SDT99969.1"/>
    </source>
</evidence>